<dbReference type="AlphaFoldDB" id="A0A2T3ZF49"/>
<proteinExistence type="predicted"/>
<protein>
    <recommendedName>
        <fullName evidence="2">Zn(2)-C6 fungal-type domain-containing protein</fullName>
    </recommendedName>
</protein>
<dbReference type="PROSITE" id="PS50048">
    <property type="entry name" value="ZN2_CY6_FUNGAL_2"/>
    <property type="match status" value="1"/>
</dbReference>
<gene>
    <name evidence="3" type="ORF">M441DRAFT_455371</name>
</gene>
<dbReference type="PROSITE" id="PS00463">
    <property type="entry name" value="ZN2_CY6_FUNGAL_1"/>
    <property type="match status" value="1"/>
</dbReference>
<dbReference type="InterPro" id="IPR001138">
    <property type="entry name" value="Zn2Cys6_DnaBD"/>
</dbReference>
<dbReference type="Pfam" id="PF00172">
    <property type="entry name" value="Zn_clus"/>
    <property type="match status" value="1"/>
</dbReference>
<keyword evidence="4" id="KW-1185">Reference proteome</keyword>
<accession>A0A2T3ZF49</accession>
<reference evidence="3 4" key="1">
    <citation type="submission" date="2016-07" db="EMBL/GenBank/DDBJ databases">
        <title>Multiple horizontal gene transfer events from other fungi enriched the ability of initially mycotrophic Trichoderma (Ascomycota) to feed on dead plant biomass.</title>
        <authorList>
            <consortium name="DOE Joint Genome Institute"/>
            <person name="Aerts A."/>
            <person name="Atanasova L."/>
            <person name="Chenthamara K."/>
            <person name="Zhang J."/>
            <person name="Grujic M."/>
            <person name="Henrissat B."/>
            <person name="Kuo A."/>
            <person name="Salamov A."/>
            <person name="Lipzen A."/>
            <person name="Labutti K."/>
            <person name="Barry K."/>
            <person name="Miao Y."/>
            <person name="Rahimi M.J."/>
            <person name="Shen Q."/>
            <person name="Grigoriev I.V."/>
            <person name="Kubicek C.P."/>
            <person name="Druzhinina I.S."/>
        </authorList>
    </citation>
    <scope>NUCLEOTIDE SEQUENCE [LARGE SCALE GENOMIC DNA]</scope>
    <source>
        <strain evidence="3 4">CBS 433.97</strain>
    </source>
</reference>
<dbReference type="PANTHER" id="PTHR38111">
    <property type="entry name" value="ZN(2)-C6 FUNGAL-TYPE DOMAIN-CONTAINING PROTEIN-RELATED"/>
    <property type="match status" value="1"/>
</dbReference>
<dbReference type="GO" id="GO:0000981">
    <property type="term" value="F:DNA-binding transcription factor activity, RNA polymerase II-specific"/>
    <property type="evidence" value="ECO:0007669"/>
    <property type="project" value="InterPro"/>
</dbReference>
<dbReference type="PANTHER" id="PTHR38111:SF9">
    <property type="entry name" value="ZN(2)-C6 FUNGAL-TYPE DOMAIN-CONTAINING PROTEIN"/>
    <property type="match status" value="1"/>
</dbReference>
<organism evidence="3 4">
    <name type="scientific">Trichoderma asperellum (strain ATCC 204424 / CBS 433.97 / NBRC 101777)</name>
    <dbReference type="NCBI Taxonomy" id="1042311"/>
    <lineage>
        <taxon>Eukaryota</taxon>
        <taxon>Fungi</taxon>
        <taxon>Dikarya</taxon>
        <taxon>Ascomycota</taxon>
        <taxon>Pezizomycotina</taxon>
        <taxon>Sordariomycetes</taxon>
        <taxon>Hypocreomycetidae</taxon>
        <taxon>Hypocreales</taxon>
        <taxon>Hypocreaceae</taxon>
        <taxon>Trichoderma</taxon>
    </lineage>
</organism>
<keyword evidence="1" id="KW-0539">Nucleus</keyword>
<dbReference type="SUPFAM" id="SSF57701">
    <property type="entry name" value="Zn2/Cys6 DNA-binding domain"/>
    <property type="match status" value="1"/>
</dbReference>
<evidence type="ECO:0000313" key="3">
    <source>
        <dbReference type="EMBL" id="PTB43403.1"/>
    </source>
</evidence>
<dbReference type="InterPro" id="IPR053178">
    <property type="entry name" value="Osmoadaptation_assoc"/>
</dbReference>
<dbReference type="Proteomes" id="UP000240493">
    <property type="component" value="Unassembled WGS sequence"/>
</dbReference>
<dbReference type="STRING" id="1042311.A0A2T3ZF49"/>
<evidence type="ECO:0000256" key="1">
    <source>
        <dbReference type="ARBA" id="ARBA00023242"/>
    </source>
</evidence>
<dbReference type="OrthoDB" id="3525185at2759"/>
<feature type="domain" description="Zn(2)-C6 fungal-type" evidence="2">
    <location>
        <begin position="10"/>
        <end position="38"/>
    </location>
</feature>
<name>A0A2T3ZF49_TRIA4</name>
<dbReference type="SMART" id="SM00066">
    <property type="entry name" value="GAL4"/>
    <property type="match status" value="1"/>
</dbReference>
<evidence type="ECO:0000313" key="4">
    <source>
        <dbReference type="Proteomes" id="UP000240493"/>
    </source>
</evidence>
<dbReference type="Gene3D" id="4.10.240.10">
    <property type="entry name" value="Zn(2)-C6 fungal-type DNA-binding domain"/>
    <property type="match status" value="1"/>
</dbReference>
<dbReference type="EMBL" id="KZ679259">
    <property type="protein sequence ID" value="PTB43403.1"/>
    <property type="molecule type" value="Genomic_DNA"/>
</dbReference>
<dbReference type="GO" id="GO:0008270">
    <property type="term" value="F:zinc ion binding"/>
    <property type="evidence" value="ECO:0007669"/>
    <property type="project" value="InterPro"/>
</dbReference>
<dbReference type="InterPro" id="IPR036864">
    <property type="entry name" value="Zn2-C6_fun-type_DNA-bd_sf"/>
</dbReference>
<sequence length="492" mass="55684">MVGVPGRARGCITCRRRKKGCDRGKPACNRCIRARLSCEGFETDMIWLNSNNNGASNQERNDSIQPKTVSEVRPWIVSYTRNKEAGPRVTLSDSFARSAREQLYFGLFWNIMIPEGPRFSPESLDLASVGWTSFVGDLYNSETALRFATIVTATSILGRLNNDEQLRLKGLQVYNWTVQEMIRAVKEPNRAKSDGLVLTARLMAFYELYFGPDGDPRLAGWQRHSEGQLAMFLARGPSSQRAVAPFSGDEWDTLPWAIIEKSTKDKLIDVMSSIPYILTMLDSLTISDSQDAVDELLNMIWRQCQNAEAALAMWRAQIDLSVYDYTITGFPLLKPQADSDFSLLHLSCTYWSICLMLSCIIESISGDFRISLTSENATVTSFFNPHSRHSNFIPEKYASKIVHCVHLFFEPLAGAVQGSSGFFPMVCAWRFYEMAAKISGQKSAELHILYDLFNKPFMGSTVERYLAHLQRGVWKDDLDVHVSKPKNWTAWF</sequence>
<dbReference type="CDD" id="cd00067">
    <property type="entry name" value="GAL4"/>
    <property type="match status" value="1"/>
</dbReference>
<evidence type="ECO:0000259" key="2">
    <source>
        <dbReference type="PROSITE" id="PS50048"/>
    </source>
</evidence>